<feature type="region of interest" description="Disordered" evidence="1">
    <location>
        <begin position="22"/>
        <end position="67"/>
    </location>
</feature>
<feature type="compositionally biased region" description="Basic and acidic residues" evidence="1">
    <location>
        <begin position="39"/>
        <end position="66"/>
    </location>
</feature>
<feature type="region of interest" description="Disordered" evidence="1">
    <location>
        <begin position="104"/>
        <end position="124"/>
    </location>
</feature>
<evidence type="ECO:0008006" key="4">
    <source>
        <dbReference type="Google" id="ProtNLM"/>
    </source>
</evidence>
<feature type="compositionally biased region" description="Acidic residues" evidence="1">
    <location>
        <begin position="351"/>
        <end position="360"/>
    </location>
</feature>
<gene>
    <name evidence="2" type="ORF">GLX27_000378</name>
</gene>
<dbReference type="InterPro" id="IPR036388">
    <property type="entry name" value="WH-like_DNA-bd_sf"/>
</dbReference>
<evidence type="ECO:0000313" key="2">
    <source>
        <dbReference type="EMBL" id="WFD45754.1"/>
    </source>
</evidence>
<protein>
    <recommendedName>
        <fullName evidence="4">Peroxin-14</fullName>
    </recommendedName>
</protein>
<proteinExistence type="predicted"/>
<evidence type="ECO:0000256" key="1">
    <source>
        <dbReference type="SAM" id="MobiDB-lite"/>
    </source>
</evidence>
<sequence>MGSDAAPDSALHAQAVRFLTTLRSHASPEDANQPLTVTDEQREFLRGKGMSDEQIEHARHDAERPENLQLTDAYMAMQHHEQENLDALYDRAKRSFDEPIERAAPQPQATAQPPPVPPASYPSSPLALYSVGQAPPRDANEVLSNYAATLMKPRYDVLINFFRVLHRVLMLGGILSTIGVALFRRYVLPRLSEMIDARTNLVHLQLEQFGKLAELVTSLRANRVGALLPPQYEPTWIEVSPEAPSESKAQGDETEATSEAEAHDPEKAPAGPAATSEPPSEKVSEPTEAPGSEAVDTEDADVEPAEPIKKLAPIDVTAPLRNALDTLQHTLRLAARAQCGERRTAHASVSDDLEADDDGLIDLGAPESVSSHESEANSPIPPVAPTRAMRSLNGTMESFRNDVRARLLEEEDALSAVGSRFSAFGLGQARAATTPQPAAEMQQIKAEIRSLKGLMLSRRNFPSYMHASRVTPSFSSYTSTST</sequence>
<accession>A0ABY8EL91</accession>
<reference evidence="2 3" key="1">
    <citation type="journal article" date="2020" name="Elife">
        <title>Loss of centromere function drives karyotype evolution in closely related Malassezia species.</title>
        <authorList>
            <person name="Sankaranarayanan S.R."/>
            <person name="Ianiri G."/>
            <person name="Coelho M.A."/>
            <person name="Reza M.H."/>
            <person name="Thimmappa B.C."/>
            <person name="Ganguly P."/>
            <person name="Vadnala R.N."/>
            <person name="Sun S."/>
            <person name="Siddharthan R."/>
            <person name="Tellgren-Roth C."/>
            <person name="Dawson T.L."/>
            <person name="Heitman J."/>
            <person name="Sanyal K."/>
        </authorList>
    </citation>
    <scope>NUCLEOTIDE SEQUENCE [LARGE SCALE GENOMIC DNA]</scope>
    <source>
        <strain evidence="2">CBS14141</strain>
    </source>
</reference>
<dbReference type="Proteomes" id="UP000818624">
    <property type="component" value="Chromosome 1"/>
</dbReference>
<keyword evidence="3" id="KW-1185">Reference proteome</keyword>
<feature type="region of interest" description="Disordered" evidence="1">
    <location>
        <begin position="339"/>
        <end position="385"/>
    </location>
</feature>
<dbReference type="EMBL" id="CP046234">
    <property type="protein sequence ID" value="WFD45754.1"/>
    <property type="molecule type" value="Genomic_DNA"/>
</dbReference>
<feature type="compositionally biased region" description="Acidic residues" evidence="1">
    <location>
        <begin position="295"/>
        <end position="304"/>
    </location>
</feature>
<name>A0ABY8EL91_MALFU</name>
<dbReference type="Gene3D" id="1.10.10.10">
    <property type="entry name" value="Winged helix-like DNA-binding domain superfamily/Winged helix DNA-binding domain"/>
    <property type="match status" value="1"/>
</dbReference>
<feature type="region of interest" description="Disordered" evidence="1">
    <location>
        <begin position="240"/>
        <end position="310"/>
    </location>
</feature>
<organism evidence="2 3">
    <name type="scientific">Malassezia furfur</name>
    <name type="common">Pityriasis versicolor infection agent</name>
    <name type="synonym">Pityrosporum furfur</name>
    <dbReference type="NCBI Taxonomy" id="55194"/>
    <lineage>
        <taxon>Eukaryota</taxon>
        <taxon>Fungi</taxon>
        <taxon>Dikarya</taxon>
        <taxon>Basidiomycota</taxon>
        <taxon>Ustilaginomycotina</taxon>
        <taxon>Malasseziomycetes</taxon>
        <taxon>Malasseziales</taxon>
        <taxon>Malasseziaceae</taxon>
        <taxon>Malassezia</taxon>
    </lineage>
</organism>
<evidence type="ECO:0000313" key="3">
    <source>
        <dbReference type="Proteomes" id="UP000818624"/>
    </source>
</evidence>